<name>A0A7X2D1G7_9LACT</name>
<feature type="transmembrane region" description="Helical" evidence="3">
    <location>
        <begin position="15"/>
        <end position="37"/>
    </location>
</feature>
<reference evidence="4 5" key="1">
    <citation type="submission" date="2019-10" db="EMBL/GenBank/DDBJ databases">
        <authorList>
            <person name="Dong K."/>
        </authorList>
    </citation>
    <scope>NUCLEOTIDE SEQUENCE [LARGE SCALE GENOMIC DNA]</scope>
    <source>
        <strain evidence="4 5">DSM 28960</strain>
    </source>
</reference>
<accession>A0A7X2D1G7</accession>
<dbReference type="Gene3D" id="2.60.40.1240">
    <property type="match status" value="1"/>
</dbReference>
<keyword evidence="1" id="KW-0732">Signal</keyword>
<dbReference type="RefSeq" id="WP_153497180.1">
    <property type="nucleotide sequence ID" value="NZ_CBCRWP010000030.1"/>
</dbReference>
<evidence type="ECO:0000256" key="3">
    <source>
        <dbReference type="SAM" id="Phobius"/>
    </source>
</evidence>
<evidence type="ECO:0000256" key="1">
    <source>
        <dbReference type="ARBA" id="ARBA00022729"/>
    </source>
</evidence>
<organism evidence="4 5">
    <name type="scientific">Lactococcus hircilactis</name>
    <dbReference type="NCBI Taxonomy" id="1494462"/>
    <lineage>
        <taxon>Bacteria</taxon>
        <taxon>Bacillati</taxon>
        <taxon>Bacillota</taxon>
        <taxon>Bacilli</taxon>
        <taxon>Lactobacillales</taxon>
        <taxon>Streptococcaceae</taxon>
        <taxon>Lactococcus</taxon>
    </lineage>
</organism>
<dbReference type="Proteomes" id="UP000439550">
    <property type="component" value="Unassembled WGS sequence"/>
</dbReference>
<keyword evidence="3" id="KW-1133">Transmembrane helix</keyword>
<dbReference type="OrthoDB" id="2237401at2"/>
<evidence type="ECO:0000256" key="2">
    <source>
        <dbReference type="SAM" id="MobiDB-lite"/>
    </source>
</evidence>
<gene>
    <name evidence="4" type="ORF">GHI93_11540</name>
</gene>
<dbReference type="EMBL" id="WITJ01000022">
    <property type="protein sequence ID" value="MQW40553.1"/>
    <property type="molecule type" value="Genomic_DNA"/>
</dbReference>
<dbReference type="InterPro" id="IPR029050">
    <property type="entry name" value="Immunoprotect_excell_Ig-like"/>
</dbReference>
<protein>
    <submittedName>
        <fullName evidence="4">DUF4352 domain-containing protein</fullName>
    </submittedName>
</protein>
<comment type="caution">
    <text evidence="4">The sequence shown here is derived from an EMBL/GenBank/DDBJ whole genome shotgun (WGS) entry which is preliminary data.</text>
</comment>
<keyword evidence="3" id="KW-0812">Transmembrane</keyword>
<proteinExistence type="predicted"/>
<keyword evidence="5" id="KW-1185">Reference proteome</keyword>
<feature type="region of interest" description="Disordered" evidence="2">
    <location>
        <begin position="93"/>
        <end position="123"/>
    </location>
</feature>
<sequence>MKDGKEVRVSYYKQIWFWIAIVCIIIALIGVIIGGSSQSKISEANKKISSIKKSASEGIEINKKFESYMRENVPDYSSYASDAFKAVIDGVTNSSTTDSSTTESSDSKSETLSFGQSSDFESKSGNSKIEVSIISASIDPNIELSDDAPSGSKALVVEISVKNIGDSAYDFNIQSFNAYGADGNVLNFDSNTYDNTMPDSVNVGQTVKVKAYFDATDNGPFSVTFADGTWK</sequence>
<feature type="compositionally biased region" description="Polar residues" evidence="2">
    <location>
        <begin position="114"/>
        <end position="123"/>
    </location>
</feature>
<feature type="compositionally biased region" description="Low complexity" evidence="2">
    <location>
        <begin position="93"/>
        <end position="104"/>
    </location>
</feature>
<keyword evidence="3" id="KW-0472">Membrane</keyword>
<evidence type="ECO:0000313" key="4">
    <source>
        <dbReference type="EMBL" id="MQW40553.1"/>
    </source>
</evidence>
<evidence type="ECO:0000313" key="5">
    <source>
        <dbReference type="Proteomes" id="UP000439550"/>
    </source>
</evidence>
<dbReference type="AlphaFoldDB" id="A0A7X2D1G7"/>